<dbReference type="GO" id="GO:0005829">
    <property type="term" value="C:cytosol"/>
    <property type="evidence" value="ECO:0007669"/>
    <property type="project" value="TreeGrafter"/>
</dbReference>
<dbReference type="SFLD" id="SFLDG01129">
    <property type="entry name" value="C1.5:_HAD__Beta-PGM__Phosphata"/>
    <property type="match status" value="1"/>
</dbReference>
<evidence type="ECO:0000313" key="1">
    <source>
        <dbReference type="EMBL" id="VFU11641.1"/>
    </source>
</evidence>
<dbReference type="InterPro" id="IPR036412">
    <property type="entry name" value="HAD-like_sf"/>
</dbReference>
<dbReference type="SUPFAM" id="SSF56784">
    <property type="entry name" value="HAD-like"/>
    <property type="match status" value="1"/>
</dbReference>
<dbReference type="Gene3D" id="3.40.50.1000">
    <property type="entry name" value="HAD superfamily/HAD-like"/>
    <property type="match status" value="1"/>
</dbReference>
<dbReference type="Pfam" id="PF13419">
    <property type="entry name" value="HAD_2"/>
    <property type="match status" value="1"/>
</dbReference>
<dbReference type="NCBIfam" id="TIGR01549">
    <property type="entry name" value="HAD-SF-IA-v1"/>
    <property type="match status" value="1"/>
</dbReference>
<dbReference type="InterPro" id="IPR006439">
    <property type="entry name" value="HAD-SF_hydro_IA"/>
</dbReference>
<dbReference type="InterPro" id="IPR050155">
    <property type="entry name" value="HAD-like_hydrolase_sf"/>
</dbReference>
<protein>
    <submittedName>
        <fullName evidence="1">Predicted phosphatases</fullName>
    </submittedName>
</protein>
<dbReference type="Gene3D" id="1.10.150.240">
    <property type="entry name" value="Putative phosphatase, domain 2"/>
    <property type="match status" value="1"/>
</dbReference>
<dbReference type="InterPro" id="IPR041492">
    <property type="entry name" value="HAD_2"/>
</dbReference>
<name>A0A485LWV1_9ZZZZ</name>
<dbReference type="InterPro" id="IPR023214">
    <property type="entry name" value="HAD_sf"/>
</dbReference>
<dbReference type="PANTHER" id="PTHR43434:SF26">
    <property type="entry name" value="PYROPHOSPHATASE PPAX"/>
    <property type="match status" value="1"/>
</dbReference>
<dbReference type="GO" id="GO:0006281">
    <property type="term" value="P:DNA repair"/>
    <property type="evidence" value="ECO:0007669"/>
    <property type="project" value="TreeGrafter"/>
</dbReference>
<proteinExistence type="predicted"/>
<dbReference type="SFLD" id="SFLDS00003">
    <property type="entry name" value="Haloacid_Dehalogenase"/>
    <property type="match status" value="1"/>
</dbReference>
<dbReference type="SFLD" id="SFLDG01135">
    <property type="entry name" value="C1.5.6:_HAD__Beta-PGM__Phospha"/>
    <property type="match status" value="1"/>
</dbReference>
<sequence>MKTEAVLFDLDGTLIDSLALIVRTYRKVFEELKIPWEDGDVLKMIGLPLKDIARHYTGELAGHFEELYQFYYQREHDLYTNLFPGTLSLLDQLKEKGIRLGIVTSKGKTGAWRGINFTGLKPYMDIVVTAHDVTRPKPDPEPLLKALNYLGVEAASSILVGDSSYDILTGKNAGSRTLGVTWGLGSREELARLEPDGLLHRWDDLLNYL</sequence>
<organism evidence="1">
    <name type="scientific">anaerobic digester metagenome</name>
    <dbReference type="NCBI Taxonomy" id="1263854"/>
    <lineage>
        <taxon>unclassified sequences</taxon>
        <taxon>metagenomes</taxon>
        <taxon>ecological metagenomes</taxon>
    </lineage>
</organism>
<dbReference type="FunFam" id="3.40.50.1000:FF:000022">
    <property type="entry name" value="Phosphoglycolate phosphatase"/>
    <property type="match status" value="1"/>
</dbReference>
<dbReference type="PANTHER" id="PTHR43434">
    <property type="entry name" value="PHOSPHOGLYCOLATE PHOSPHATASE"/>
    <property type="match status" value="1"/>
</dbReference>
<dbReference type="InterPro" id="IPR023198">
    <property type="entry name" value="PGP-like_dom2"/>
</dbReference>
<accession>A0A485LWV1</accession>
<dbReference type="GO" id="GO:0008967">
    <property type="term" value="F:phosphoglycolate phosphatase activity"/>
    <property type="evidence" value="ECO:0007669"/>
    <property type="project" value="TreeGrafter"/>
</dbReference>
<dbReference type="NCBIfam" id="TIGR01509">
    <property type="entry name" value="HAD-SF-IA-v3"/>
    <property type="match status" value="1"/>
</dbReference>
<dbReference type="PRINTS" id="PR00413">
    <property type="entry name" value="HADHALOGNASE"/>
</dbReference>
<reference evidence="1" key="1">
    <citation type="submission" date="2019-03" db="EMBL/GenBank/DDBJ databases">
        <authorList>
            <person name="Hao L."/>
        </authorList>
    </citation>
    <scope>NUCLEOTIDE SEQUENCE</scope>
</reference>
<dbReference type="AlphaFoldDB" id="A0A485LWV1"/>
<dbReference type="EMBL" id="CAADRN010000034">
    <property type="protein sequence ID" value="VFU11641.1"/>
    <property type="molecule type" value="Genomic_DNA"/>
</dbReference>
<gene>
    <name evidence="1" type="primary">Gph</name>
    <name evidence="1" type="ORF">SCFA_1290005</name>
</gene>